<feature type="transmembrane region" description="Helical" evidence="1">
    <location>
        <begin position="464"/>
        <end position="482"/>
    </location>
</feature>
<dbReference type="HOGENOM" id="CLU_022936_2_1_6"/>
<proteinExistence type="predicted"/>
<name>F6CSZ2_MARPP</name>
<dbReference type="AlphaFoldDB" id="F6CSZ2"/>
<feature type="transmembrane region" description="Helical" evidence="1">
    <location>
        <begin position="591"/>
        <end position="610"/>
    </location>
</feature>
<evidence type="ECO:0000259" key="2">
    <source>
        <dbReference type="Pfam" id="PF01970"/>
    </source>
</evidence>
<dbReference type="OrthoDB" id="9781349at2"/>
<organism evidence="3 4">
    <name type="scientific">Marinomonas posidonica (strain CECT 7376 / NCIMB 14433 / IVIA-Po-181)</name>
    <dbReference type="NCBI Taxonomy" id="491952"/>
    <lineage>
        <taxon>Bacteria</taxon>
        <taxon>Pseudomonadati</taxon>
        <taxon>Pseudomonadota</taxon>
        <taxon>Gammaproteobacteria</taxon>
        <taxon>Oceanospirillales</taxon>
        <taxon>Oceanospirillaceae</taxon>
        <taxon>Marinomonas</taxon>
    </lineage>
</organism>
<dbReference type="Pfam" id="PF01970">
    <property type="entry name" value="TctA"/>
    <property type="match status" value="1"/>
</dbReference>
<keyword evidence="1" id="KW-0812">Transmembrane</keyword>
<feature type="transmembrane region" description="Helical" evidence="1">
    <location>
        <begin position="386"/>
        <end position="405"/>
    </location>
</feature>
<feature type="transmembrane region" description="Helical" evidence="1">
    <location>
        <begin position="541"/>
        <end position="561"/>
    </location>
</feature>
<dbReference type="eggNOG" id="COG3333">
    <property type="taxonomic scope" value="Bacteria"/>
</dbReference>
<keyword evidence="1" id="KW-0472">Membrane</keyword>
<dbReference type="KEGG" id="mpc:Mar181_2012"/>
<feature type="transmembrane region" description="Helical" evidence="1">
    <location>
        <begin position="56"/>
        <end position="78"/>
    </location>
</feature>
<feature type="transmembrane region" description="Helical" evidence="1">
    <location>
        <begin position="166"/>
        <end position="184"/>
    </location>
</feature>
<evidence type="ECO:0000256" key="1">
    <source>
        <dbReference type="SAM" id="Phobius"/>
    </source>
</evidence>
<feature type="transmembrane region" description="Helical" evidence="1">
    <location>
        <begin position="196"/>
        <end position="221"/>
    </location>
</feature>
<dbReference type="InterPro" id="IPR002823">
    <property type="entry name" value="DUF112_TM"/>
</dbReference>
<protein>
    <recommendedName>
        <fullName evidence="2">DUF112 domain-containing protein</fullName>
    </recommendedName>
</protein>
<dbReference type="STRING" id="491952.Mar181_2012"/>
<feature type="transmembrane region" description="Helical" evidence="1">
    <location>
        <begin position="411"/>
        <end position="427"/>
    </location>
</feature>
<reference evidence="3 4" key="1">
    <citation type="journal article" date="2012" name="Stand. Genomic Sci.">
        <title>Complete genome sequence of Marinomonas posidonica type strain (IVIA-Po-181(T)).</title>
        <authorList>
            <person name="Lucas-Elio P."/>
            <person name="Goodwin L."/>
            <person name="Woyke T."/>
            <person name="Pitluck S."/>
            <person name="Nolan M."/>
            <person name="Kyrpides N.C."/>
            <person name="Detter J.C."/>
            <person name="Copeland A."/>
            <person name="Lu M."/>
            <person name="Bruce D."/>
            <person name="Detter C."/>
            <person name="Tapia R."/>
            <person name="Han S."/>
            <person name="Land M.L."/>
            <person name="Ivanova N."/>
            <person name="Mikhailova N."/>
            <person name="Johnston A.W."/>
            <person name="Sanchez-Amat A."/>
        </authorList>
    </citation>
    <scope>NUCLEOTIDE SEQUENCE [LARGE SCALE GENOMIC DNA]</scope>
    <source>
        <strain evidence="4">CECT 7376 / NCIMB 14433 / IVIA-Po-181</strain>
    </source>
</reference>
<dbReference type="Proteomes" id="UP000009230">
    <property type="component" value="Chromosome"/>
</dbReference>
<feature type="transmembrane region" description="Helical" evidence="1">
    <location>
        <begin position="20"/>
        <end position="50"/>
    </location>
</feature>
<evidence type="ECO:0000313" key="4">
    <source>
        <dbReference type="Proteomes" id="UP000009230"/>
    </source>
</evidence>
<feature type="transmembrane region" description="Helical" evidence="1">
    <location>
        <begin position="317"/>
        <end position="340"/>
    </location>
</feature>
<dbReference type="RefSeq" id="WP_013796525.1">
    <property type="nucleotide sequence ID" value="NC_015559.1"/>
</dbReference>
<evidence type="ECO:0000313" key="3">
    <source>
        <dbReference type="EMBL" id="AEF55050.1"/>
    </source>
</evidence>
<sequence length="656" mass="68995">MIEFLSALDQILSIGHLTYLITGVLVGLVVGIIPGLGGIAGMSLLLPFLYGMEPSVGLGMLMGLVAVIPTGDTFTSVLMGIPGSSSSQATVMDGFPLAKKGQAARALSAAFLSSMIGGVVGAIVLSVFILVARPVVLAFSSAELFMLTLLGLSVVAALSGGNLYKGLAACGFGLLVGTIGGAPATGEFRFTLDIDYLYDGIPLVIVGLGIFALPEIVSLLVKDTAIASSKNTLGHGLGQGFKDVFANLPLVGKSSVFGSLIGAIPGLGGSVVDWMTYSFALNSSKDTSQFGKGEIRGVIAPESANNACASGSMIPTILFGVPGSGSAAVFLGGMLLLGIQPGVSMISTHLDLTYTIIWSLAMANILGAIFCICFTRPISLLTYIKFSILTPIILTLILFAAYQATRSLGDFILLGVVASLGIMMKGANWPRPAFLIGFVLSSGAENYFFQSIQFYGASWFTRPGVIIIAALIVIGFVLPPVLKKRKQAKLADASDAEKAVAPAEEKQTLSFADLAIVGIFAICGGYALFDVWDMAKLTKSFPIIAIAIVLFSVVMVIFKAVREKHQMVAAELTPNLVYIAGFFGIAYGYYLFGFICTTFVFSLVFLRLIAKASYLKSSTIAVCLVIFLVTLGRVMHVDYPEGMFDLYLLDAIRLIV</sequence>
<feature type="transmembrane region" description="Helical" evidence="1">
    <location>
        <begin position="617"/>
        <end position="636"/>
    </location>
</feature>
<feature type="domain" description="DUF112" evidence="2">
    <location>
        <begin position="17"/>
        <end position="435"/>
    </location>
</feature>
<keyword evidence="4" id="KW-1185">Reference proteome</keyword>
<feature type="transmembrane region" description="Helical" evidence="1">
    <location>
        <begin position="511"/>
        <end position="529"/>
    </location>
</feature>
<dbReference type="EMBL" id="CP002771">
    <property type="protein sequence ID" value="AEF55050.1"/>
    <property type="molecule type" value="Genomic_DNA"/>
</dbReference>
<gene>
    <name evidence="3" type="ordered locus">Mar181_2012</name>
</gene>
<feature type="transmembrane region" description="Helical" evidence="1">
    <location>
        <begin position="137"/>
        <end position="159"/>
    </location>
</feature>
<feature type="transmembrane region" description="Helical" evidence="1">
    <location>
        <begin position="352"/>
        <end position="374"/>
    </location>
</feature>
<feature type="transmembrane region" description="Helical" evidence="1">
    <location>
        <begin position="109"/>
        <end position="131"/>
    </location>
</feature>
<dbReference type="PANTHER" id="PTHR35342">
    <property type="entry name" value="TRICARBOXYLIC TRANSPORT PROTEIN"/>
    <property type="match status" value="1"/>
</dbReference>
<feature type="transmembrane region" description="Helical" evidence="1">
    <location>
        <begin position="434"/>
        <end position="452"/>
    </location>
</feature>
<keyword evidence="1" id="KW-1133">Transmembrane helix</keyword>
<dbReference type="PANTHER" id="PTHR35342:SF5">
    <property type="entry name" value="TRICARBOXYLIC TRANSPORT PROTEIN"/>
    <property type="match status" value="1"/>
</dbReference>
<accession>F6CSZ2</accession>